<keyword evidence="2" id="KW-1185">Reference proteome</keyword>
<dbReference type="EMBL" id="JBHUPG010000001">
    <property type="protein sequence ID" value="MFD2910514.1"/>
    <property type="molecule type" value="Genomic_DNA"/>
</dbReference>
<dbReference type="Proteomes" id="UP001597561">
    <property type="component" value="Unassembled WGS sequence"/>
</dbReference>
<dbReference type="InterPro" id="IPR005288">
    <property type="entry name" value="NadB"/>
</dbReference>
<dbReference type="InterPro" id="IPR036188">
    <property type="entry name" value="FAD/NAD-bd_sf"/>
</dbReference>
<name>A0ABW5ZC83_9BACL</name>
<dbReference type="GO" id="GO:0016491">
    <property type="term" value="F:oxidoreductase activity"/>
    <property type="evidence" value="ECO:0007669"/>
    <property type="project" value="UniProtKB-KW"/>
</dbReference>
<proteinExistence type="predicted"/>
<organism evidence="1 2">
    <name type="scientific">Jeotgalibacillus terrae</name>
    <dbReference type="NCBI Taxonomy" id="587735"/>
    <lineage>
        <taxon>Bacteria</taxon>
        <taxon>Bacillati</taxon>
        <taxon>Bacillota</taxon>
        <taxon>Bacilli</taxon>
        <taxon>Bacillales</taxon>
        <taxon>Caryophanaceae</taxon>
        <taxon>Jeotgalibacillus</taxon>
    </lineage>
</organism>
<dbReference type="PRINTS" id="PR00411">
    <property type="entry name" value="PNDRDTASEI"/>
</dbReference>
<dbReference type="SUPFAM" id="SSF51905">
    <property type="entry name" value="FAD/NAD(P)-binding domain"/>
    <property type="match status" value="1"/>
</dbReference>
<dbReference type="Gene3D" id="3.50.50.60">
    <property type="entry name" value="FAD/NAD(P)-binding domain"/>
    <property type="match status" value="1"/>
</dbReference>
<keyword evidence="1" id="KW-0560">Oxidoreductase</keyword>
<dbReference type="Pfam" id="PF12831">
    <property type="entry name" value="FAD_oxidored"/>
    <property type="match status" value="1"/>
</dbReference>
<gene>
    <name evidence="1" type="ORF">ACFS5P_01345</name>
</gene>
<sequence length="525" mass="59312">MNQLTVDLIIIGGGFGGTAAAIAACSKGLRVYMSEPTDWIGGQVTSQGVPPDEHQWIEEFGSTLRYREYRESVRSIYKKIMQVTAEEEYLNPGNGLVSNICHDPRVSLQVLNEMILPYQLTGLLTVDYRTAPAETERTGRMLHSVVFLHGDTDKYTKVSGKYVIDASEEGDLLPLAGMNYVTGAEAKSDTGEEHAGDVAGPKDIQAFTYVLGIEYRDGEDHTIEKPEMYDFWKSFKPDFWPDQYLSFYAPHPQTKEKRTYTLFKEENGFPLWDYRRILHTGSFAQMGHAGEVTLMNWPMNDYFLGNVYEVTEEERKKHDYQAKQLSLSLLYWMQTELERAGGKKGYPGLMLRKDIFETRDGLAKAPYIRESRRIKAEYTVTEDDVSPRIQTNQCGKQYEDSVGVGSYSIDLHPSIGGRNYLDIPALPFHIPLGALIPADMDNVIAGSKNIGTTHITNGCYRLHPVEWNIGESAGELAAFCISRGHTPKEVRNDKALLGSFQQTLKSSGVQLEWPESFYEKRRQEV</sequence>
<dbReference type="PANTHER" id="PTHR42716">
    <property type="entry name" value="L-ASPARTATE OXIDASE"/>
    <property type="match status" value="1"/>
</dbReference>
<accession>A0ABW5ZC83</accession>
<dbReference type="PANTHER" id="PTHR42716:SF1">
    <property type="entry name" value="SLL0471 PROTEIN"/>
    <property type="match status" value="1"/>
</dbReference>
<evidence type="ECO:0000313" key="1">
    <source>
        <dbReference type="EMBL" id="MFD2910514.1"/>
    </source>
</evidence>
<comment type="caution">
    <text evidence="1">The sequence shown here is derived from an EMBL/GenBank/DDBJ whole genome shotgun (WGS) entry which is preliminary data.</text>
</comment>
<dbReference type="EC" id="1.-.-.-" evidence="1"/>
<reference evidence="2" key="1">
    <citation type="journal article" date="2019" name="Int. J. Syst. Evol. Microbiol.">
        <title>The Global Catalogue of Microorganisms (GCM) 10K type strain sequencing project: providing services to taxonomists for standard genome sequencing and annotation.</title>
        <authorList>
            <consortium name="The Broad Institute Genomics Platform"/>
            <consortium name="The Broad Institute Genome Sequencing Center for Infectious Disease"/>
            <person name="Wu L."/>
            <person name="Ma J."/>
        </authorList>
    </citation>
    <scope>NUCLEOTIDE SEQUENCE [LARGE SCALE GENOMIC DNA]</scope>
    <source>
        <strain evidence="2">KCTC 13528</strain>
    </source>
</reference>
<evidence type="ECO:0000313" key="2">
    <source>
        <dbReference type="Proteomes" id="UP001597561"/>
    </source>
</evidence>
<dbReference type="RefSeq" id="WP_204730157.1">
    <property type="nucleotide sequence ID" value="NZ_JAFBDK010000014.1"/>
</dbReference>
<protein>
    <submittedName>
        <fullName evidence="1">FAD-dependent oxidoreductase</fullName>
        <ecNumber evidence="1">1.-.-.-</ecNumber>
    </submittedName>
</protein>